<dbReference type="InterPro" id="IPR015660">
    <property type="entry name" value="MASH1/Ascl1a-like"/>
</dbReference>
<sequence>MSIRSEREEGACREINLQLIMDYFPISIFQYEQTDELLQISSIIAGQRDSIQPEDEVLPVITSSQDGCDLTHKPDHSRHRKSSICNDEADENPNDNKKKKKKIIHRDIERQRRHETAILHANLQSLLPVEYIKKILWLLGGIQLMEVRHSSAGVEVVINARQGLPVSRVLEILMEEGLIIVGFISTKVNERLLHTIEAELSDGQSIDLCELQKKFKNFIISSSN</sequence>
<dbReference type="AlphaFoldDB" id="A0A5N6R2P3"/>
<dbReference type="GO" id="GO:0000977">
    <property type="term" value="F:RNA polymerase II transcription regulatory region sequence-specific DNA binding"/>
    <property type="evidence" value="ECO:0007669"/>
    <property type="project" value="TreeGrafter"/>
</dbReference>
<dbReference type="Proteomes" id="UP000327013">
    <property type="component" value="Chromosome 5"/>
</dbReference>
<dbReference type="GO" id="GO:0000981">
    <property type="term" value="F:DNA-binding transcription factor activity, RNA polymerase II-specific"/>
    <property type="evidence" value="ECO:0007669"/>
    <property type="project" value="TreeGrafter"/>
</dbReference>
<dbReference type="OrthoDB" id="1935281at2759"/>
<protein>
    <recommendedName>
        <fullName evidence="5">BHLH domain-containing protein</fullName>
    </recommendedName>
</protein>
<evidence type="ECO:0000256" key="1">
    <source>
        <dbReference type="ARBA" id="ARBA00023125"/>
    </source>
</evidence>
<evidence type="ECO:0000313" key="3">
    <source>
        <dbReference type="EMBL" id="KAE8055206.1"/>
    </source>
</evidence>
<gene>
    <name evidence="3" type="ORF">FH972_012063</name>
</gene>
<proteinExistence type="predicted"/>
<evidence type="ECO:0008006" key="5">
    <source>
        <dbReference type="Google" id="ProtNLM"/>
    </source>
</evidence>
<evidence type="ECO:0000256" key="2">
    <source>
        <dbReference type="SAM" id="MobiDB-lite"/>
    </source>
</evidence>
<dbReference type="PANTHER" id="PTHR13935:SF106">
    <property type="entry name" value="ACHAETE-SCUTE COMPLEX PROTEIN T5-RELATED"/>
    <property type="match status" value="1"/>
</dbReference>
<dbReference type="PANTHER" id="PTHR13935">
    <property type="entry name" value="ACHAETE-SCUTE TRANSCRIPTION FACTOR-RELATED"/>
    <property type="match status" value="1"/>
</dbReference>
<reference evidence="3 4" key="1">
    <citation type="submission" date="2019-06" db="EMBL/GenBank/DDBJ databases">
        <title>A chromosomal-level reference genome of Carpinus fangiana (Coryloideae, Betulaceae).</title>
        <authorList>
            <person name="Yang X."/>
            <person name="Wang Z."/>
            <person name="Zhang L."/>
            <person name="Hao G."/>
            <person name="Liu J."/>
            <person name="Yang Y."/>
        </authorList>
    </citation>
    <scope>NUCLEOTIDE SEQUENCE [LARGE SCALE GENOMIC DNA]</scope>
    <source>
        <strain evidence="3">Cfa_2016G</strain>
        <tissue evidence="3">Leaf</tissue>
    </source>
</reference>
<keyword evidence="1" id="KW-0238">DNA-binding</keyword>
<feature type="region of interest" description="Disordered" evidence="2">
    <location>
        <begin position="65"/>
        <end position="102"/>
    </location>
</feature>
<dbReference type="EMBL" id="CM017325">
    <property type="protein sequence ID" value="KAE8055206.1"/>
    <property type="molecule type" value="Genomic_DNA"/>
</dbReference>
<name>A0A5N6R2P3_9ROSI</name>
<organism evidence="3 4">
    <name type="scientific">Carpinus fangiana</name>
    <dbReference type="NCBI Taxonomy" id="176857"/>
    <lineage>
        <taxon>Eukaryota</taxon>
        <taxon>Viridiplantae</taxon>
        <taxon>Streptophyta</taxon>
        <taxon>Embryophyta</taxon>
        <taxon>Tracheophyta</taxon>
        <taxon>Spermatophyta</taxon>
        <taxon>Magnoliopsida</taxon>
        <taxon>eudicotyledons</taxon>
        <taxon>Gunneridae</taxon>
        <taxon>Pentapetalae</taxon>
        <taxon>rosids</taxon>
        <taxon>fabids</taxon>
        <taxon>Fagales</taxon>
        <taxon>Betulaceae</taxon>
        <taxon>Carpinus</taxon>
    </lineage>
</organism>
<keyword evidence="4" id="KW-1185">Reference proteome</keyword>
<evidence type="ECO:0000313" key="4">
    <source>
        <dbReference type="Proteomes" id="UP000327013"/>
    </source>
</evidence>
<dbReference type="GO" id="GO:0090575">
    <property type="term" value="C:RNA polymerase II transcription regulator complex"/>
    <property type="evidence" value="ECO:0007669"/>
    <property type="project" value="TreeGrafter"/>
</dbReference>
<accession>A0A5N6R2P3</accession>